<accession>H1DI91</accession>
<dbReference type="Gene3D" id="2.20.200.10">
    <property type="entry name" value="Outer membrane efflux proteins (OEP)"/>
    <property type="match status" value="1"/>
</dbReference>
<proteinExistence type="inferred from homology"/>
<dbReference type="PATRIC" id="fig|742817.3.peg.2269"/>
<dbReference type="NCBIfam" id="TIGR01845">
    <property type="entry name" value="outer_NodT"/>
    <property type="match status" value="1"/>
</dbReference>
<comment type="caution">
    <text evidence="3">The sequence shown here is derived from an EMBL/GenBank/DDBJ whole genome shotgun (WGS) entry which is preliminary data.</text>
</comment>
<protein>
    <submittedName>
        <fullName evidence="3">NodT family efflux transporter, outer membrane factor (OMF) lipoprotein</fullName>
    </submittedName>
</protein>
<comment type="similarity">
    <text evidence="1 2">Belongs to the outer membrane factor (OMF) (TC 1.B.17) family.</text>
</comment>
<evidence type="ECO:0000313" key="3">
    <source>
        <dbReference type="EMBL" id="EHP46503.1"/>
    </source>
</evidence>
<keyword evidence="4" id="KW-1185">Reference proteome</keyword>
<feature type="chain" id="PRO_5001439495" evidence="2">
    <location>
        <begin position="27"/>
        <end position="461"/>
    </location>
</feature>
<dbReference type="GO" id="GO:0005886">
    <property type="term" value="C:plasma membrane"/>
    <property type="evidence" value="ECO:0007669"/>
    <property type="project" value="UniProtKB-SubCell"/>
</dbReference>
<dbReference type="AlphaFoldDB" id="H1DI91"/>
<keyword evidence="2" id="KW-0472">Membrane</keyword>
<dbReference type="PANTHER" id="PTHR30203:SF31">
    <property type="entry name" value="RND EFFLUX SYSTEM, OUTER MEMBRANE LIPOPROTEIN, NODT"/>
    <property type="match status" value="1"/>
</dbReference>
<organism evidence="3 4">
    <name type="scientific">Odoribacter laneus YIT 12061</name>
    <dbReference type="NCBI Taxonomy" id="742817"/>
    <lineage>
        <taxon>Bacteria</taxon>
        <taxon>Pseudomonadati</taxon>
        <taxon>Bacteroidota</taxon>
        <taxon>Bacteroidia</taxon>
        <taxon>Bacteroidales</taxon>
        <taxon>Odoribacteraceae</taxon>
        <taxon>Odoribacter</taxon>
    </lineage>
</organism>
<dbReference type="GO" id="GO:0015562">
    <property type="term" value="F:efflux transmembrane transporter activity"/>
    <property type="evidence" value="ECO:0007669"/>
    <property type="project" value="InterPro"/>
</dbReference>
<sequence>MTTVFVLRLFRIFFLCLSCCYVSEIAAQTDTTARLVNLQQQLPSNDTWWQLFGDKMLDSLIPQAINNNYNLLNAIKNIELAKARMRIQQSAWYPELSFSSSYTPEKNSLGIEHINERNYIGQAALNMSWEIDVFGSIRKNVKSQREYYYASQEDYRGVMVSLIAQLASTYINLRTYQTQLEVARQNLASQKQIVDLTTTRFNTGLASRLDVSQAQSLYLQTQAAIPGIEAAIYSQINSLCVLTGEYSDSLKRQLFRIRPLPTNANIRVAGIPAELIRRRPDIRSAERTMDALAAAVGASRSDWYPKFYLTGSFGFGSDKFEHFFRKENMDWQISPAIKWTFFSGRRLVETTRTAQLQLEEGINDYNNTVLSALQEIDDALMSYNKSQQQLQADREAYQQAQETLSLAVELYRQGLSDYQNVLNSQRDVFNYQNALVTAESNTLLYLIQLYKALGGGWEENN</sequence>
<keyword evidence="2 3" id="KW-0449">Lipoprotein</keyword>
<comment type="subcellular location">
    <subcellularLocation>
        <location evidence="2">Cell membrane</location>
        <topology evidence="2">Lipid-anchor</topology>
    </subcellularLocation>
</comment>
<name>H1DI91_9BACT</name>
<dbReference type="Gene3D" id="1.20.1600.10">
    <property type="entry name" value="Outer membrane efflux proteins (OEP)"/>
    <property type="match status" value="1"/>
</dbReference>
<dbReference type="STRING" id="742817.HMPREF9449_02120"/>
<gene>
    <name evidence="3" type="ORF">HMPREF9449_02120</name>
</gene>
<keyword evidence="2" id="KW-0812">Transmembrane</keyword>
<dbReference type="Proteomes" id="UP000004892">
    <property type="component" value="Unassembled WGS sequence"/>
</dbReference>
<dbReference type="eggNOG" id="COG1538">
    <property type="taxonomic scope" value="Bacteria"/>
</dbReference>
<dbReference type="Pfam" id="PF02321">
    <property type="entry name" value="OEP"/>
    <property type="match status" value="2"/>
</dbReference>
<dbReference type="HOGENOM" id="CLU_012817_13_0_10"/>
<evidence type="ECO:0000256" key="1">
    <source>
        <dbReference type="ARBA" id="ARBA00007613"/>
    </source>
</evidence>
<evidence type="ECO:0000313" key="4">
    <source>
        <dbReference type="Proteomes" id="UP000004892"/>
    </source>
</evidence>
<evidence type="ECO:0000256" key="2">
    <source>
        <dbReference type="RuleBase" id="RU362097"/>
    </source>
</evidence>
<dbReference type="SUPFAM" id="SSF56954">
    <property type="entry name" value="Outer membrane efflux proteins (OEP)"/>
    <property type="match status" value="1"/>
</dbReference>
<dbReference type="GeneID" id="98069674"/>
<dbReference type="EMBL" id="ADMC01000025">
    <property type="protein sequence ID" value="EHP46503.1"/>
    <property type="molecule type" value="Genomic_DNA"/>
</dbReference>
<keyword evidence="2" id="KW-0732">Signal</keyword>
<dbReference type="InterPro" id="IPR010131">
    <property type="entry name" value="MdtP/NodT-like"/>
</dbReference>
<dbReference type="RefSeq" id="WP_009137267.1">
    <property type="nucleotide sequence ID" value="NZ_JH594596.1"/>
</dbReference>
<reference evidence="3 4" key="1">
    <citation type="submission" date="2012-01" db="EMBL/GenBank/DDBJ databases">
        <title>The Genome Sequence of Odoribacter laneus YIT 12061.</title>
        <authorList>
            <consortium name="The Broad Institute Genome Sequencing Platform"/>
            <person name="Earl A."/>
            <person name="Ward D."/>
            <person name="Feldgarden M."/>
            <person name="Gevers D."/>
            <person name="Morotomi M."/>
            <person name="Young S.K."/>
            <person name="Zeng Q."/>
            <person name="Gargeya S."/>
            <person name="Fitzgerald M."/>
            <person name="Haas B."/>
            <person name="Abouelleil A."/>
            <person name="Alvarado L."/>
            <person name="Arachchi H.M."/>
            <person name="Berlin A."/>
            <person name="Chapman S.B."/>
            <person name="Gearin G."/>
            <person name="Goldberg J."/>
            <person name="Griggs A."/>
            <person name="Gujja S."/>
            <person name="Hansen M."/>
            <person name="Heiman D."/>
            <person name="Howarth C."/>
            <person name="Larimer J."/>
            <person name="Lui A."/>
            <person name="MacDonald P.J.P."/>
            <person name="McCowen C."/>
            <person name="Montmayeur A."/>
            <person name="Murphy C."/>
            <person name="Neiman D."/>
            <person name="Pearson M."/>
            <person name="Priest M."/>
            <person name="Roberts A."/>
            <person name="Saif S."/>
            <person name="Shea T."/>
            <person name="Sisk P."/>
            <person name="Stolte C."/>
            <person name="Sykes S."/>
            <person name="Wortman J."/>
            <person name="Nusbaum C."/>
            <person name="Birren B."/>
        </authorList>
    </citation>
    <scope>NUCLEOTIDE SEQUENCE [LARGE SCALE GENOMIC DNA]</scope>
    <source>
        <strain evidence="3 4">YIT 12061</strain>
    </source>
</reference>
<feature type="signal peptide" evidence="2">
    <location>
        <begin position="1"/>
        <end position="26"/>
    </location>
</feature>
<keyword evidence="2" id="KW-1134">Transmembrane beta strand</keyword>
<dbReference type="PANTHER" id="PTHR30203">
    <property type="entry name" value="OUTER MEMBRANE CATION EFFLUX PROTEIN"/>
    <property type="match status" value="1"/>
</dbReference>
<dbReference type="InterPro" id="IPR003423">
    <property type="entry name" value="OMP_efflux"/>
</dbReference>
<keyword evidence="2" id="KW-0564">Palmitate</keyword>